<dbReference type="OrthoDB" id="1926878at2759"/>
<dbReference type="EMBL" id="JAHMUF010000002">
    <property type="protein sequence ID" value="KAG7195732.1"/>
    <property type="molecule type" value="Genomic_DNA"/>
</dbReference>
<dbReference type="InterPro" id="IPR043151">
    <property type="entry name" value="BAH_sf"/>
</dbReference>
<evidence type="ECO:0000313" key="13">
    <source>
        <dbReference type="EMBL" id="KAG7195732.1"/>
    </source>
</evidence>
<keyword evidence="8 10" id="KW-0238">DNA-binding</keyword>
<evidence type="ECO:0000256" key="10">
    <source>
        <dbReference type="RuleBase" id="RU365058"/>
    </source>
</evidence>
<dbReference type="SUPFAM" id="SSF52540">
    <property type="entry name" value="P-loop containing nucleoside triphosphate hydrolases"/>
    <property type="match status" value="1"/>
</dbReference>
<dbReference type="InterPro" id="IPR003593">
    <property type="entry name" value="AAA+_ATPase"/>
</dbReference>
<feature type="compositionally biased region" description="Basic residues" evidence="11">
    <location>
        <begin position="298"/>
        <end position="307"/>
    </location>
</feature>
<dbReference type="Gene3D" id="3.40.50.300">
    <property type="entry name" value="P-loop containing nucleotide triphosphate hydrolases"/>
    <property type="match status" value="1"/>
</dbReference>
<evidence type="ECO:0000256" key="1">
    <source>
        <dbReference type="ARBA" id="ARBA00004123"/>
    </source>
</evidence>
<feature type="region of interest" description="Disordered" evidence="11">
    <location>
        <begin position="224"/>
        <end position="339"/>
    </location>
</feature>
<feature type="domain" description="BAH" evidence="12">
    <location>
        <begin position="55"/>
        <end position="171"/>
    </location>
</feature>
<comment type="function">
    <text evidence="10">Component of the origin recognition complex (ORC) that binds origins of replication. DNA-binding is ATP-dependent, however specific DNA sequences that define origins of replication have not been identified so far. ORC is required to assemble the pre-replication complex necessary to initiate DNA replication.</text>
</comment>
<feature type="compositionally biased region" description="Acidic residues" evidence="11">
    <location>
        <begin position="253"/>
        <end position="270"/>
    </location>
</feature>
<evidence type="ECO:0000256" key="7">
    <source>
        <dbReference type="ARBA" id="ARBA00022842"/>
    </source>
</evidence>
<evidence type="ECO:0000256" key="8">
    <source>
        <dbReference type="ARBA" id="ARBA00023125"/>
    </source>
</evidence>
<evidence type="ECO:0000256" key="4">
    <source>
        <dbReference type="ARBA" id="ARBA00022723"/>
    </source>
</evidence>
<reference evidence="13" key="1">
    <citation type="submission" date="2021-03" db="EMBL/GenBank/DDBJ databases">
        <authorList>
            <person name="Palmer J.M."/>
        </authorList>
    </citation>
    <scope>NUCLEOTIDE SEQUENCE</scope>
    <source>
        <strain evidence="13">ARV_011</strain>
    </source>
</reference>
<proteinExistence type="inferred from homology"/>
<evidence type="ECO:0000256" key="2">
    <source>
        <dbReference type="ARBA" id="ARBA00008398"/>
    </source>
</evidence>
<dbReference type="Pfam" id="PF21312">
    <property type="entry name" value="WHD_ORC1"/>
    <property type="match status" value="1"/>
</dbReference>
<evidence type="ECO:0000259" key="12">
    <source>
        <dbReference type="PROSITE" id="PS51038"/>
    </source>
</evidence>
<dbReference type="GO" id="GO:0016887">
    <property type="term" value="F:ATP hydrolysis activity"/>
    <property type="evidence" value="ECO:0007669"/>
    <property type="project" value="InterPro"/>
</dbReference>
<keyword evidence="3 10" id="KW-0235">DNA replication</keyword>
<dbReference type="PROSITE" id="PS51038">
    <property type="entry name" value="BAH"/>
    <property type="match status" value="1"/>
</dbReference>
<dbReference type="InterPro" id="IPR001025">
    <property type="entry name" value="BAH_dom"/>
</dbReference>
<comment type="subcellular location">
    <subcellularLocation>
        <location evidence="1 10">Nucleus</location>
    </subcellularLocation>
</comment>
<dbReference type="Gene3D" id="2.30.30.490">
    <property type="match status" value="1"/>
</dbReference>
<keyword evidence="14" id="KW-1185">Reference proteome</keyword>
<protein>
    <recommendedName>
        <fullName evidence="10">Origin recognition complex subunit 1</fullName>
    </recommendedName>
</protein>
<dbReference type="Pfam" id="PF01426">
    <property type="entry name" value="BAH"/>
    <property type="match status" value="1"/>
</dbReference>
<dbReference type="FunFam" id="3.40.50.300:FF:000199">
    <property type="entry name" value="Origin recognition complex subunit 1"/>
    <property type="match status" value="1"/>
</dbReference>
<dbReference type="InterPro" id="IPR050311">
    <property type="entry name" value="ORC1/CDC6"/>
</dbReference>
<keyword evidence="6 10" id="KW-0067">ATP-binding</keyword>
<dbReference type="PANTHER" id="PTHR10763:SF23">
    <property type="entry name" value="ORIGIN RECOGNITION COMPLEX SUBUNIT 1"/>
    <property type="match status" value="1"/>
</dbReference>
<comment type="subunit">
    <text evidence="10">ORC is composed of six subunits.</text>
</comment>
<keyword evidence="4" id="KW-0479">Metal-binding</keyword>
<comment type="caution">
    <text evidence="13">The sequence shown here is derived from an EMBL/GenBank/DDBJ whole genome shotgun (WGS) entry which is preliminary data.</text>
</comment>
<dbReference type="GO" id="GO:0006270">
    <property type="term" value="P:DNA replication initiation"/>
    <property type="evidence" value="ECO:0007669"/>
    <property type="project" value="TreeGrafter"/>
</dbReference>
<dbReference type="InterPro" id="IPR003959">
    <property type="entry name" value="ATPase_AAA_core"/>
</dbReference>
<dbReference type="SMART" id="SM00382">
    <property type="entry name" value="AAA"/>
    <property type="match status" value="1"/>
</dbReference>
<keyword evidence="7" id="KW-0460">Magnesium</keyword>
<dbReference type="SUPFAM" id="SSF82061">
    <property type="entry name" value="BAH domain"/>
    <property type="match status" value="1"/>
</dbReference>
<dbReference type="InterPro" id="IPR048867">
    <property type="entry name" value="WHD_ORC1"/>
</dbReference>
<accession>A0A9P7VDJ6</accession>
<dbReference type="AlphaFoldDB" id="A0A9P7VDJ6"/>
<keyword evidence="5 10" id="KW-0547">Nucleotide-binding</keyword>
<evidence type="ECO:0000256" key="9">
    <source>
        <dbReference type="ARBA" id="ARBA00023242"/>
    </source>
</evidence>
<dbReference type="GO" id="GO:0046872">
    <property type="term" value="F:metal ion binding"/>
    <property type="evidence" value="ECO:0007669"/>
    <property type="project" value="UniProtKB-KW"/>
</dbReference>
<dbReference type="PANTHER" id="PTHR10763">
    <property type="entry name" value="CELL DIVISION CONTROL PROTEIN 6-RELATED"/>
    <property type="match status" value="1"/>
</dbReference>
<organism evidence="13 14">
    <name type="scientific">Scheffersomyces spartinae</name>
    <dbReference type="NCBI Taxonomy" id="45513"/>
    <lineage>
        <taxon>Eukaryota</taxon>
        <taxon>Fungi</taxon>
        <taxon>Dikarya</taxon>
        <taxon>Ascomycota</taxon>
        <taxon>Saccharomycotina</taxon>
        <taxon>Pichiomycetes</taxon>
        <taxon>Debaryomycetaceae</taxon>
        <taxon>Scheffersomyces</taxon>
    </lineage>
</organism>
<dbReference type="GO" id="GO:0033314">
    <property type="term" value="P:mitotic DNA replication checkpoint signaling"/>
    <property type="evidence" value="ECO:0007669"/>
    <property type="project" value="TreeGrafter"/>
</dbReference>
<dbReference type="CDD" id="cd00009">
    <property type="entry name" value="AAA"/>
    <property type="match status" value="1"/>
</dbReference>
<dbReference type="Proteomes" id="UP000790833">
    <property type="component" value="Unassembled WGS sequence"/>
</dbReference>
<evidence type="ECO:0000256" key="11">
    <source>
        <dbReference type="SAM" id="MobiDB-lite"/>
    </source>
</evidence>
<evidence type="ECO:0000256" key="5">
    <source>
        <dbReference type="ARBA" id="ARBA00022741"/>
    </source>
</evidence>
<evidence type="ECO:0000256" key="6">
    <source>
        <dbReference type="ARBA" id="ARBA00022840"/>
    </source>
</evidence>
<dbReference type="GO" id="GO:0003682">
    <property type="term" value="F:chromatin binding"/>
    <property type="evidence" value="ECO:0007669"/>
    <property type="project" value="InterPro"/>
</dbReference>
<evidence type="ECO:0000256" key="3">
    <source>
        <dbReference type="ARBA" id="ARBA00022705"/>
    </source>
</evidence>
<dbReference type="GO" id="GO:0005524">
    <property type="term" value="F:ATP binding"/>
    <property type="evidence" value="ECO:0007669"/>
    <property type="project" value="UniProtKB-KW"/>
</dbReference>
<dbReference type="RefSeq" id="XP_043051277.1">
    <property type="nucleotide sequence ID" value="XM_043192889.1"/>
</dbReference>
<feature type="compositionally biased region" description="Low complexity" evidence="11">
    <location>
        <begin position="322"/>
        <end position="335"/>
    </location>
</feature>
<dbReference type="InterPro" id="IPR041083">
    <property type="entry name" value="AAA_lid_10"/>
</dbReference>
<evidence type="ECO:0000313" key="14">
    <source>
        <dbReference type="Proteomes" id="UP000790833"/>
    </source>
</evidence>
<sequence length="775" mass="87774">MAKSKKDLEGWQLVFEEEKAGVDSPVRRSRRTAAATAAAVSSEPGISVRRDDDQLVLKQGDVVHFEDADGVPTLGLIRDIRLDTDQFLSIPVFLFVKAKDISKEVSTTVIDNEVFLTVYQEPIQLSSVLDKVKVVSKGEFDQVVVDISTLNDIFVCSRASNVEGTMLSSEFDFRDMLKMFRESQLEFMEYLKSQTVTAARKTPMLSPAKKRPLLDVIDVTGTNKKEKKDTIKSEDGDYLSDDSDSSSSSVIEPESESDNDDDDNDLLDSEEEKKKKPKRRTAKVPAVKKERKSPIKSSPKRGRKPLLPKKPASTTGFKPKIKLSPLKSSFRSPSRPRIPKPETLEFKEIREKLRAGSERLRNLPAREDEYFHIFHWLSSSVEEQQGECFYISGTPGVGKTATVRAVIADMLDMASQNDITPFDYLEINGLKLISPNNAYEILWEKISGKKVTSNAALLALEKHFKDREEEGNHSHARPLIVLIDELDQIVTKKQNILYNFFNWPSYKFSKLVVIAIGNTMDLPERVLSNKISSRLGEKRYQFVGYTYEQLVQIVQKRLDDIKKNDKKVQINDTAIVLAARKVASVSGDARRALNICRRAVEIAEKEYTDNKEEQIGTYEVAFKHITKAVLETVNSPTAQFLRSLSFASKLTLVAMLNQINRKQKAENALGDVIDEMKIAILRLVSPHEEEHHHATSIYDLLYSSGLLDKSTSTANRIRVKNFNYIVTELRENGIINEQPIQSERYRSVNLNVSHEEVLSVLREDTVIYSLVYEAR</sequence>
<dbReference type="GO" id="GO:0003688">
    <property type="term" value="F:DNA replication origin binding"/>
    <property type="evidence" value="ECO:0007669"/>
    <property type="project" value="UniProtKB-ARBA"/>
</dbReference>
<comment type="similarity">
    <text evidence="2 10">Belongs to the ORC1 family.</text>
</comment>
<dbReference type="GeneID" id="66115489"/>
<dbReference type="Pfam" id="PF00004">
    <property type="entry name" value="AAA"/>
    <property type="match status" value="1"/>
</dbReference>
<feature type="compositionally biased region" description="Basic and acidic residues" evidence="11">
    <location>
        <begin position="224"/>
        <end position="235"/>
    </location>
</feature>
<gene>
    <name evidence="13" type="primary">ORC1</name>
    <name evidence="13" type="ORF">KQ657_002115</name>
</gene>
<dbReference type="CDD" id="cd18139">
    <property type="entry name" value="HLD_clamp_RarA"/>
    <property type="match status" value="1"/>
</dbReference>
<dbReference type="GO" id="GO:0005664">
    <property type="term" value="C:nuclear origin of replication recognition complex"/>
    <property type="evidence" value="ECO:0007669"/>
    <property type="project" value="TreeGrafter"/>
</dbReference>
<dbReference type="InterPro" id="IPR027417">
    <property type="entry name" value="P-loop_NTPase"/>
</dbReference>
<keyword evidence="9 10" id="KW-0539">Nucleus</keyword>
<name>A0A9P7VDJ6_9ASCO</name>
<dbReference type="Pfam" id="PF17872">
    <property type="entry name" value="AAA_lid_10"/>
    <property type="match status" value="1"/>
</dbReference>